<evidence type="ECO:0000313" key="1">
    <source>
        <dbReference type="EMBL" id="BDB52244.1"/>
    </source>
</evidence>
<organism evidence="1 2">
    <name type="scientific">Flavobacterium ammonificans</name>
    <dbReference type="NCBI Taxonomy" id="1751056"/>
    <lineage>
        <taxon>Bacteria</taxon>
        <taxon>Pseudomonadati</taxon>
        <taxon>Bacteroidota</taxon>
        <taxon>Flavobacteriia</taxon>
        <taxon>Flavobacteriales</taxon>
        <taxon>Flavobacteriaceae</taxon>
        <taxon>Flavobacterium</taxon>
    </lineage>
</organism>
<evidence type="ECO:0000313" key="2">
    <source>
        <dbReference type="Proteomes" id="UP001319865"/>
    </source>
</evidence>
<protein>
    <submittedName>
        <fullName evidence="1">Membrane protein</fullName>
    </submittedName>
</protein>
<sequence>MNKFYFLVLASLSLSAQIKGVVKDSISGQPIPYVNIWVENESVGTTSGTDGSFSLDIKEEKVLVFSVLGFEIKRASSKSEIIFLTPKVFELKEVVIERPKFQREIEIGQKLQKKAIRISDKIGNLKALYFPFHESYAESRFFKKVKVFTQSQIANAKFKLRVLSLNSKGFPDADLIEEEIIVTVKKGRNENIINFEKYNLVFPDNGVFIVFETLFLDTNKSYTRFANQKSKAITYEPGLSYNLVEEENSFVFTSKGWYKFPRQPRSQKGDFKIYDNKVFEPAINLILTN</sequence>
<dbReference type="InterPro" id="IPR008969">
    <property type="entry name" value="CarboxyPept-like_regulatory"/>
</dbReference>
<dbReference type="RefSeq" id="WP_229330954.1">
    <property type="nucleotide sequence ID" value="NZ_AP025183.1"/>
</dbReference>
<gene>
    <name evidence="1" type="ORF">GENT11_05560</name>
</gene>
<reference evidence="1 2" key="1">
    <citation type="journal article" date="2022" name="Int. J. Syst. Evol. Microbiol.">
        <title>Flavobacterium ammonificans sp. nov. and Flavobacterium ammoniigenes sp. nov., ammonifying bacteria isolated from surface river water.</title>
        <authorList>
            <person name="Watanabe K."/>
            <person name="Kitamura T."/>
            <person name="Ogata Y."/>
            <person name="Shindo C."/>
            <person name="Suda W."/>
        </authorList>
    </citation>
    <scope>NUCLEOTIDE SEQUENCE [LARGE SCALE GENOMIC DNA]</scope>
    <source>
        <strain evidence="1 2">GENT11</strain>
    </source>
</reference>
<dbReference type="Proteomes" id="UP001319865">
    <property type="component" value="Chromosome"/>
</dbReference>
<dbReference type="Pfam" id="PF13715">
    <property type="entry name" value="CarbopepD_reg_2"/>
    <property type="match status" value="1"/>
</dbReference>
<dbReference type="EMBL" id="AP025183">
    <property type="protein sequence ID" value="BDB52244.1"/>
    <property type="molecule type" value="Genomic_DNA"/>
</dbReference>
<reference evidence="1 2" key="2">
    <citation type="journal article" date="2022" name="Microorganisms">
        <title>Complete Genome Sequences of Two Flavobacterium ammonificans Strains and a Flavobacterium ammoniigenes Strain of Ammonifying Bacterioplankton Isolated from Surface River Water.</title>
        <authorList>
            <person name="Suda W."/>
            <person name="Ogata Y."/>
            <person name="Shindo C."/>
            <person name="Watanabe K."/>
        </authorList>
    </citation>
    <scope>NUCLEOTIDE SEQUENCE [LARGE SCALE GENOMIC DNA]</scope>
    <source>
        <strain evidence="1 2">GENT11</strain>
    </source>
</reference>
<accession>A0ABN6KSX4</accession>
<keyword evidence="2" id="KW-1185">Reference proteome</keyword>
<proteinExistence type="predicted"/>
<dbReference type="SUPFAM" id="SSF49464">
    <property type="entry name" value="Carboxypeptidase regulatory domain-like"/>
    <property type="match status" value="1"/>
</dbReference>
<name>A0ABN6KSX4_9FLAO</name>
<dbReference type="Gene3D" id="2.60.40.1120">
    <property type="entry name" value="Carboxypeptidase-like, regulatory domain"/>
    <property type="match status" value="1"/>
</dbReference>